<feature type="transmembrane region" description="Helical" evidence="2">
    <location>
        <begin position="21"/>
        <end position="41"/>
    </location>
</feature>
<feature type="transmembrane region" description="Helical" evidence="2">
    <location>
        <begin position="214"/>
        <end position="235"/>
    </location>
</feature>
<keyword evidence="2" id="KW-0812">Transmembrane</keyword>
<keyword evidence="2" id="KW-1133">Transmembrane helix</keyword>
<gene>
    <name evidence="3" type="ORF">KP001_01655</name>
</gene>
<feature type="region of interest" description="Disordered" evidence="1">
    <location>
        <begin position="253"/>
        <end position="279"/>
    </location>
</feature>
<protein>
    <submittedName>
        <fullName evidence="3">Uncharacterized protein</fullName>
    </submittedName>
</protein>
<proteinExistence type="predicted"/>
<evidence type="ECO:0000313" key="4">
    <source>
        <dbReference type="Proteomes" id="UP000683559"/>
    </source>
</evidence>
<evidence type="ECO:0000313" key="3">
    <source>
        <dbReference type="EMBL" id="QXE91274.1"/>
    </source>
</evidence>
<keyword evidence="2" id="KW-0472">Membrane</keyword>
<feature type="transmembrane region" description="Helical" evidence="2">
    <location>
        <begin position="65"/>
        <end position="87"/>
    </location>
</feature>
<reference evidence="3 4" key="1">
    <citation type="submission" date="2021-06" db="EMBL/GenBank/DDBJ databases">
        <title>Gemonas diversity in paddy soil.</title>
        <authorList>
            <person name="Liu G."/>
        </authorList>
    </citation>
    <scope>NUCLEOTIDE SEQUENCE [LARGE SCALE GENOMIC DNA]</scope>
    <source>
        <strain evidence="3 4">RG2</strain>
    </source>
</reference>
<name>A0ABX8LKW9_9BACT</name>
<feature type="transmembrane region" description="Helical" evidence="2">
    <location>
        <begin position="296"/>
        <end position="317"/>
    </location>
</feature>
<sequence length="400" mass="45319">MKNETEEKISDAFYKRRNSKTIILTSSIAFILLGICIMAFYQDVTYLFTSTDTYKSISEIRKDRLYSIVSGFTVTFSGLILFVNYYLKYGFNTKEKTIDKDELSILFTSLDKLQEQYIENKITTNNYDQDIEKIKLKLKALPPALNDQDKAKLASEILNNLKDETLAEYITSLENKVEAKIKGDDLSAFIRSHMKAVKERLQSELNDLERRGRINLIIGGATAVGGIGILLTLIISESPTMYSHDRAIPYSNISSSTKPTTTRSSSNIPKEKITSSTEIKRDEHNGKDGYWLASSISSRISIIFIIELFAFFFMRIYKSSIDDIKYFQNEITNIDLKLIGIEMALKLGNKESINKSIDTAINTERNFKLAKGESTVELEKGNQETNFLKGVITLMSGKKG</sequence>
<feature type="compositionally biased region" description="Low complexity" evidence="1">
    <location>
        <begin position="254"/>
        <end position="266"/>
    </location>
</feature>
<evidence type="ECO:0000256" key="2">
    <source>
        <dbReference type="SAM" id="Phobius"/>
    </source>
</evidence>
<keyword evidence="4" id="KW-1185">Reference proteome</keyword>
<organism evidence="3 4">
    <name type="scientific">Geomonas subterranea</name>
    <dbReference type="NCBI Taxonomy" id="2847989"/>
    <lineage>
        <taxon>Bacteria</taxon>
        <taxon>Pseudomonadati</taxon>
        <taxon>Thermodesulfobacteriota</taxon>
        <taxon>Desulfuromonadia</taxon>
        <taxon>Geobacterales</taxon>
        <taxon>Geobacteraceae</taxon>
        <taxon>Geomonas</taxon>
    </lineage>
</organism>
<evidence type="ECO:0000256" key="1">
    <source>
        <dbReference type="SAM" id="MobiDB-lite"/>
    </source>
</evidence>
<dbReference type="RefSeq" id="WP_217287859.1">
    <property type="nucleotide sequence ID" value="NZ_CP077683.1"/>
</dbReference>
<feature type="compositionally biased region" description="Basic and acidic residues" evidence="1">
    <location>
        <begin position="269"/>
        <end position="279"/>
    </location>
</feature>
<dbReference type="Proteomes" id="UP000683559">
    <property type="component" value="Chromosome"/>
</dbReference>
<accession>A0ABX8LKW9</accession>
<dbReference type="EMBL" id="CP077683">
    <property type="protein sequence ID" value="QXE91274.1"/>
    <property type="molecule type" value="Genomic_DNA"/>
</dbReference>